<dbReference type="EMBL" id="MNCJ02000321">
    <property type="protein sequence ID" value="KAF5802710.1"/>
    <property type="molecule type" value="Genomic_DNA"/>
</dbReference>
<keyword evidence="1" id="KW-0812">Transmembrane</keyword>
<gene>
    <name evidence="3" type="ORF">HannXRQ_Chr06g0179761</name>
    <name evidence="2" type="ORF">HanXRQr2_Chr06g0262751</name>
</gene>
<keyword evidence="4" id="KW-1185">Reference proteome</keyword>
<accession>A0A251UIP2</accession>
<sequence length="59" mass="6822">MNVVYGGTSSMLGVFSSFTSFLGRPFLLWSPYLNWLLHVYDRMILDGVNPEKDRMMETT</sequence>
<evidence type="ECO:0000313" key="3">
    <source>
        <dbReference type="EMBL" id="OTG23198.1"/>
    </source>
</evidence>
<reference evidence="2" key="3">
    <citation type="submission" date="2020-06" db="EMBL/GenBank/DDBJ databases">
        <title>Helianthus annuus Genome sequencing and assembly Release 2.</title>
        <authorList>
            <person name="Gouzy J."/>
            <person name="Langlade N."/>
            <person name="Munos S."/>
        </authorList>
    </citation>
    <scope>NUCLEOTIDE SEQUENCE</scope>
    <source>
        <tissue evidence="2">Leaves</tissue>
    </source>
</reference>
<dbReference type="AlphaFoldDB" id="A0A251UIP2"/>
<proteinExistence type="predicted"/>
<reference evidence="2 4" key="1">
    <citation type="journal article" date="2017" name="Nature">
        <title>The sunflower genome provides insights into oil metabolism, flowering and Asterid evolution.</title>
        <authorList>
            <person name="Badouin H."/>
            <person name="Gouzy J."/>
            <person name="Grassa C.J."/>
            <person name="Murat F."/>
            <person name="Staton S.E."/>
            <person name="Cottret L."/>
            <person name="Lelandais-Briere C."/>
            <person name="Owens G.L."/>
            <person name="Carrere S."/>
            <person name="Mayjonade B."/>
            <person name="Legrand L."/>
            <person name="Gill N."/>
            <person name="Kane N.C."/>
            <person name="Bowers J.E."/>
            <person name="Hubner S."/>
            <person name="Bellec A."/>
            <person name="Berard A."/>
            <person name="Berges H."/>
            <person name="Blanchet N."/>
            <person name="Boniface M.C."/>
            <person name="Brunel D."/>
            <person name="Catrice O."/>
            <person name="Chaidir N."/>
            <person name="Claudel C."/>
            <person name="Donnadieu C."/>
            <person name="Faraut T."/>
            <person name="Fievet G."/>
            <person name="Helmstetter N."/>
            <person name="King M."/>
            <person name="Knapp S.J."/>
            <person name="Lai Z."/>
            <person name="Le Paslier M.C."/>
            <person name="Lippi Y."/>
            <person name="Lorenzon L."/>
            <person name="Mandel J.R."/>
            <person name="Marage G."/>
            <person name="Marchand G."/>
            <person name="Marquand E."/>
            <person name="Bret-Mestries E."/>
            <person name="Morien E."/>
            <person name="Nambeesan S."/>
            <person name="Nguyen T."/>
            <person name="Pegot-Espagnet P."/>
            <person name="Pouilly N."/>
            <person name="Raftis F."/>
            <person name="Sallet E."/>
            <person name="Schiex T."/>
            <person name="Thomas J."/>
            <person name="Vandecasteele C."/>
            <person name="Vares D."/>
            <person name="Vear F."/>
            <person name="Vautrin S."/>
            <person name="Crespi M."/>
            <person name="Mangin B."/>
            <person name="Burke J.M."/>
            <person name="Salse J."/>
            <person name="Munos S."/>
            <person name="Vincourt P."/>
            <person name="Rieseberg L.H."/>
            <person name="Langlade N.B."/>
        </authorList>
    </citation>
    <scope>NUCLEOTIDE SEQUENCE [LARGE SCALE GENOMIC DNA]</scope>
    <source>
        <strain evidence="4">cv. SF193</strain>
        <tissue evidence="2">Leaves</tissue>
    </source>
</reference>
<evidence type="ECO:0000313" key="4">
    <source>
        <dbReference type="Proteomes" id="UP000215914"/>
    </source>
</evidence>
<feature type="transmembrane region" description="Helical" evidence="1">
    <location>
        <begin position="12"/>
        <end position="33"/>
    </location>
</feature>
<evidence type="ECO:0000256" key="1">
    <source>
        <dbReference type="SAM" id="Phobius"/>
    </source>
</evidence>
<dbReference type="EMBL" id="CM007895">
    <property type="protein sequence ID" value="OTG23198.1"/>
    <property type="molecule type" value="Genomic_DNA"/>
</dbReference>
<reference evidence="3" key="2">
    <citation type="submission" date="2017-02" db="EMBL/GenBank/DDBJ databases">
        <title>Sunflower complete genome.</title>
        <authorList>
            <person name="Langlade N."/>
            <person name="Munos S."/>
        </authorList>
    </citation>
    <scope>NUCLEOTIDE SEQUENCE [LARGE SCALE GENOMIC DNA]</scope>
    <source>
        <tissue evidence="3">Leaves</tissue>
    </source>
</reference>
<protein>
    <submittedName>
        <fullName evidence="3">Uncharacterized protein</fullName>
    </submittedName>
</protein>
<dbReference type="InParanoid" id="A0A251UIP2"/>
<evidence type="ECO:0000313" key="2">
    <source>
        <dbReference type="EMBL" id="KAF5802710.1"/>
    </source>
</evidence>
<keyword evidence="1" id="KW-0472">Membrane</keyword>
<organism evidence="3 4">
    <name type="scientific">Helianthus annuus</name>
    <name type="common">Common sunflower</name>
    <dbReference type="NCBI Taxonomy" id="4232"/>
    <lineage>
        <taxon>Eukaryota</taxon>
        <taxon>Viridiplantae</taxon>
        <taxon>Streptophyta</taxon>
        <taxon>Embryophyta</taxon>
        <taxon>Tracheophyta</taxon>
        <taxon>Spermatophyta</taxon>
        <taxon>Magnoliopsida</taxon>
        <taxon>eudicotyledons</taxon>
        <taxon>Gunneridae</taxon>
        <taxon>Pentapetalae</taxon>
        <taxon>asterids</taxon>
        <taxon>campanulids</taxon>
        <taxon>Asterales</taxon>
        <taxon>Asteraceae</taxon>
        <taxon>Asteroideae</taxon>
        <taxon>Heliantheae alliance</taxon>
        <taxon>Heliantheae</taxon>
        <taxon>Helianthus</taxon>
    </lineage>
</organism>
<dbReference type="Proteomes" id="UP000215914">
    <property type="component" value="Chromosome 6"/>
</dbReference>
<dbReference type="Gramene" id="mRNA:HanXRQr2_Chr06g0262751">
    <property type="protein sequence ID" value="mRNA:HanXRQr2_Chr06g0262751"/>
    <property type="gene ID" value="HanXRQr2_Chr06g0262751"/>
</dbReference>
<keyword evidence="1" id="KW-1133">Transmembrane helix</keyword>
<name>A0A251UIP2_HELAN</name>